<feature type="domain" description="2EXR" evidence="2">
    <location>
        <begin position="71"/>
        <end position="159"/>
    </location>
</feature>
<evidence type="ECO:0000259" key="2">
    <source>
        <dbReference type="Pfam" id="PF20150"/>
    </source>
</evidence>
<evidence type="ECO:0000313" key="4">
    <source>
        <dbReference type="Proteomes" id="UP000295703"/>
    </source>
</evidence>
<organism evidence="3 4">
    <name type="scientific">Colletotrichum trifolii</name>
    <dbReference type="NCBI Taxonomy" id="5466"/>
    <lineage>
        <taxon>Eukaryota</taxon>
        <taxon>Fungi</taxon>
        <taxon>Dikarya</taxon>
        <taxon>Ascomycota</taxon>
        <taxon>Pezizomycotina</taxon>
        <taxon>Sordariomycetes</taxon>
        <taxon>Hypocreomycetidae</taxon>
        <taxon>Glomerellales</taxon>
        <taxon>Glomerellaceae</taxon>
        <taxon>Colletotrichum</taxon>
        <taxon>Colletotrichum orbiculare species complex</taxon>
    </lineage>
</organism>
<feature type="region of interest" description="Disordered" evidence="1">
    <location>
        <begin position="96"/>
        <end position="123"/>
    </location>
</feature>
<dbReference type="Proteomes" id="UP000295703">
    <property type="component" value="Unassembled WGS sequence"/>
</dbReference>
<sequence length="359" mass="40119">MLENAELLGEASARSQYGGMSTRELQLHTITLFEKIAQSQKTLARRIDAMEKLVVEHAASHTATTAASARFPRFQQLPPEIRHRIWALTLPTRALRLPPRKPQQNDTTMASSSSSSSGLGPPTATAAVCREARAVATQHAGNVVLAGARRWFDRRRDVLVLERWVDVEADAPRGIRDVVRAARHLLLPRAGAEWYLRVFRHAESVRRVSVTFDTCLASRCAWDGAVVERFFDGDAVELLDLEDAGEIARARGVLGHYWRCPFFCDFDLEAWAAQRVKCDRTGEGWMKKLDGMWMSEVARAWVAARVEGCKVAMAMDVDDGDTRAALEGMPEVRLVRAYHLDDFHGTGYTRHGKSGHRGD</sequence>
<evidence type="ECO:0000313" key="3">
    <source>
        <dbReference type="EMBL" id="TDZ67634.1"/>
    </source>
</evidence>
<comment type="caution">
    <text evidence="3">The sequence shown here is derived from an EMBL/GenBank/DDBJ whole genome shotgun (WGS) entry which is preliminary data.</text>
</comment>
<dbReference type="Pfam" id="PF20150">
    <property type="entry name" value="2EXR"/>
    <property type="match status" value="1"/>
</dbReference>
<accession>A0A4R8RWX7</accession>
<gene>
    <name evidence="3" type="ORF">CTRI78_v002867</name>
</gene>
<dbReference type="AlphaFoldDB" id="A0A4R8RWX7"/>
<keyword evidence="4" id="KW-1185">Reference proteome</keyword>
<dbReference type="InterPro" id="IPR045518">
    <property type="entry name" value="2EXR"/>
</dbReference>
<dbReference type="PANTHER" id="PTHR35910:SF6">
    <property type="entry name" value="2EXR DOMAIN-CONTAINING PROTEIN"/>
    <property type="match status" value="1"/>
</dbReference>
<evidence type="ECO:0000256" key="1">
    <source>
        <dbReference type="SAM" id="MobiDB-lite"/>
    </source>
</evidence>
<dbReference type="EMBL" id="RYZW01000016">
    <property type="protein sequence ID" value="TDZ67634.1"/>
    <property type="molecule type" value="Genomic_DNA"/>
</dbReference>
<reference evidence="3 4" key="1">
    <citation type="submission" date="2018-12" db="EMBL/GenBank/DDBJ databases">
        <title>Genome sequence and assembly of Colletotrichum trifolii.</title>
        <authorList>
            <person name="Gan P."/>
            <person name="Shirasu K."/>
        </authorList>
    </citation>
    <scope>NUCLEOTIDE SEQUENCE [LARGE SCALE GENOMIC DNA]</scope>
    <source>
        <strain evidence="3 4">543-2</strain>
    </source>
</reference>
<proteinExistence type="predicted"/>
<protein>
    <recommendedName>
        <fullName evidence="2">2EXR domain-containing protein</fullName>
    </recommendedName>
</protein>
<dbReference type="PANTHER" id="PTHR35910">
    <property type="entry name" value="2EXR DOMAIN-CONTAINING PROTEIN"/>
    <property type="match status" value="1"/>
</dbReference>
<name>A0A4R8RWX7_COLTR</name>